<keyword evidence="2" id="KW-1185">Reference proteome</keyword>
<comment type="caution">
    <text evidence="1">The sequence shown here is derived from an EMBL/GenBank/DDBJ whole genome shotgun (WGS) entry which is preliminary data.</text>
</comment>
<accession>A0ABQ7LSU8</accession>
<dbReference type="EMBL" id="JADBGQ010000007">
    <property type="protein sequence ID" value="KAG5389337.1"/>
    <property type="molecule type" value="Genomic_DNA"/>
</dbReference>
<organism evidence="1 2">
    <name type="scientific">Brassica rapa subsp. trilocularis</name>
    <dbReference type="NCBI Taxonomy" id="1813537"/>
    <lineage>
        <taxon>Eukaryota</taxon>
        <taxon>Viridiplantae</taxon>
        <taxon>Streptophyta</taxon>
        <taxon>Embryophyta</taxon>
        <taxon>Tracheophyta</taxon>
        <taxon>Spermatophyta</taxon>
        <taxon>Magnoliopsida</taxon>
        <taxon>eudicotyledons</taxon>
        <taxon>Gunneridae</taxon>
        <taxon>Pentapetalae</taxon>
        <taxon>rosids</taxon>
        <taxon>malvids</taxon>
        <taxon>Brassicales</taxon>
        <taxon>Brassicaceae</taxon>
        <taxon>Brassiceae</taxon>
        <taxon>Brassica</taxon>
    </lineage>
</organism>
<sequence length="79" mass="9193">MSTMTTSYPLTKLMPYKNNWRRMNIAFGDTFEMGNKIQACCTKTHMYHVQCAISIRKWEIIENVKMNAAGGRTDMIHQC</sequence>
<proteinExistence type="predicted"/>
<dbReference type="Proteomes" id="UP000823674">
    <property type="component" value="Chromosome A08"/>
</dbReference>
<gene>
    <name evidence="1" type="primary">A08g507290.1_BraROA</name>
    <name evidence="1" type="ORF">IGI04_030878</name>
</gene>
<name>A0ABQ7LSU8_BRACM</name>
<reference evidence="1 2" key="1">
    <citation type="submission" date="2021-03" db="EMBL/GenBank/DDBJ databases">
        <authorList>
            <person name="King G.J."/>
            <person name="Bancroft I."/>
            <person name="Baten A."/>
            <person name="Bloomfield J."/>
            <person name="Borpatragohain P."/>
            <person name="He Z."/>
            <person name="Irish N."/>
            <person name="Irwin J."/>
            <person name="Liu K."/>
            <person name="Mauleon R.P."/>
            <person name="Moore J."/>
            <person name="Morris R."/>
            <person name="Ostergaard L."/>
            <person name="Wang B."/>
            <person name="Wells R."/>
        </authorList>
    </citation>
    <scope>NUCLEOTIDE SEQUENCE [LARGE SCALE GENOMIC DNA]</scope>
    <source>
        <strain evidence="1">R-o-18</strain>
        <tissue evidence="1">Leaf</tissue>
    </source>
</reference>
<protein>
    <submittedName>
        <fullName evidence="1">Uncharacterized protein</fullName>
    </submittedName>
</protein>
<evidence type="ECO:0000313" key="2">
    <source>
        <dbReference type="Proteomes" id="UP000823674"/>
    </source>
</evidence>
<evidence type="ECO:0000313" key="1">
    <source>
        <dbReference type="EMBL" id="KAG5389337.1"/>
    </source>
</evidence>